<proteinExistence type="predicted"/>
<dbReference type="EMBL" id="MUMY01000004">
    <property type="protein sequence ID" value="ONM49579.1"/>
    <property type="molecule type" value="Genomic_DNA"/>
</dbReference>
<accession>A0A1V2TJ65</accession>
<organism evidence="1 2">
    <name type="scientific">Nocardia donostiensis</name>
    <dbReference type="NCBI Taxonomy" id="1538463"/>
    <lineage>
        <taxon>Bacteria</taxon>
        <taxon>Bacillati</taxon>
        <taxon>Actinomycetota</taxon>
        <taxon>Actinomycetes</taxon>
        <taxon>Mycobacteriales</taxon>
        <taxon>Nocardiaceae</taxon>
        <taxon>Nocardia</taxon>
    </lineage>
</organism>
<keyword evidence="2" id="KW-1185">Reference proteome</keyword>
<comment type="caution">
    <text evidence="1">The sequence shown here is derived from an EMBL/GenBank/DDBJ whole genome shotgun (WGS) entry which is preliminary data.</text>
</comment>
<reference evidence="1 2" key="1">
    <citation type="journal article" date="2016" name="Antonie Van Leeuwenhoek">
        <title>Nocardia donostiensis sp. nov., isolated from human respiratory specimens.</title>
        <authorList>
            <person name="Ercibengoa M."/>
            <person name="Bell M."/>
            <person name="Marimon J.M."/>
            <person name="Humrighouse B."/>
            <person name="Klenk H.P."/>
            <person name="Potter G."/>
            <person name="Perez-Trallero E."/>
        </authorList>
    </citation>
    <scope>NUCLEOTIDE SEQUENCE [LARGE SCALE GENOMIC DNA]</scope>
    <source>
        <strain evidence="1 2">X1655</strain>
    </source>
</reference>
<dbReference type="Proteomes" id="UP000188836">
    <property type="component" value="Unassembled WGS sequence"/>
</dbReference>
<evidence type="ECO:0000313" key="2">
    <source>
        <dbReference type="Proteomes" id="UP000188836"/>
    </source>
</evidence>
<evidence type="ECO:0000313" key="1">
    <source>
        <dbReference type="EMBL" id="ONM49579.1"/>
    </source>
</evidence>
<name>A0A1V2TJ65_9NOCA</name>
<sequence>MCAIQGHLDDRTEVAGWARRLGCLYRAWITDAASGKQIRAEIGQVIGTIDAWISGQLPRPVPGSPRGADSVGGVIARVAEAWACAYWALHENDDPLQRHRAWDHLAEMREGYADLVRQVQHGAIILPKSWPSIGWPGLKPSGKDLLRRRDSS</sequence>
<dbReference type="AlphaFoldDB" id="A0A1V2TJ65"/>
<protein>
    <recommendedName>
        <fullName evidence="3">DUF4254 domain-containing protein</fullName>
    </recommendedName>
</protein>
<gene>
    <name evidence="1" type="ORF">B0T46_06955</name>
</gene>
<evidence type="ECO:0008006" key="3">
    <source>
        <dbReference type="Google" id="ProtNLM"/>
    </source>
</evidence>